<comment type="cofactor">
    <cofactor evidence="12">
        <name>FAD</name>
        <dbReference type="ChEBI" id="CHEBI:57692"/>
    </cofactor>
    <text evidence="12">Binds 1 FAD per subunit.</text>
</comment>
<evidence type="ECO:0000256" key="9">
    <source>
        <dbReference type="ARBA" id="ARBA00023157"/>
    </source>
</evidence>
<dbReference type="InterPro" id="IPR044142">
    <property type="entry name" value="AhpF_NTD_N"/>
</dbReference>
<keyword evidence="4" id="KW-0285">Flavoprotein</keyword>
<feature type="binding site" evidence="12">
    <location>
        <begin position="213"/>
        <end position="228"/>
    </location>
    <ligand>
        <name>FAD</name>
        <dbReference type="ChEBI" id="CHEBI:57692"/>
    </ligand>
</feature>
<dbReference type="CDD" id="cd03026">
    <property type="entry name" value="AhpF_NTD_C"/>
    <property type="match status" value="1"/>
</dbReference>
<dbReference type="SUPFAM" id="SSF52833">
    <property type="entry name" value="Thioredoxin-like"/>
    <property type="match status" value="2"/>
</dbReference>
<dbReference type="GO" id="GO:0005829">
    <property type="term" value="C:cytosol"/>
    <property type="evidence" value="ECO:0007669"/>
    <property type="project" value="UniProtKB-ARBA"/>
</dbReference>
<dbReference type="PROSITE" id="PS00573">
    <property type="entry name" value="PYRIDINE_REDOX_2"/>
    <property type="match status" value="1"/>
</dbReference>
<dbReference type="GO" id="GO:0032991">
    <property type="term" value="C:protein-containing complex"/>
    <property type="evidence" value="ECO:0007669"/>
    <property type="project" value="UniProtKB-ARBA"/>
</dbReference>
<dbReference type="PANTHER" id="PTHR48105">
    <property type="entry name" value="THIOREDOXIN REDUCTASE 1-RELATED-RELATED"/>
    <property type="match status" value="1"/>
</dbReference>
<dbReference type="Proteomes" id="UP000692896">
    <property type="component" value="Unassembled WGS sequence"/>
</dbReference>
<evidence type="ECO:0000256" key="7">
    <source>
        <dbReference type="ARBA" id="ARBA00023002"/>
    </source>
</evidence>
<dbReference type="PROSITE" id="PS51354">
    <property type="entry name" value="GLUTAREDOXIN_2"/>
    <property type="match status" value="1"/>
</dbReference>
<evidence type="ECO:0000256" key="8">
    <source>
        <dbReference type="ARBA" id="ARBA00023027"/>
    </source>
</evidence>
<dbReference type="NCBIfam" id="TIGR03140">
    <property type="entry name" value="AhpF"/>
    <property type="match status" value="1"/>
</dbReference>
<dbReference type="InterPro" id="IPR012081">
    <property type="entry name" value="Alkyl_hydroperoxide_Rdtase_suF"/>
</dbReference>
<feature type="disulfide bond" description="Redox-active" evidence="13">
    <location>
        <begin position="343"/>
        <end position="346"/>
    </location>
</feature>
<dbReference type="PRINTS" id="PR00469">
    <property type="entry name" value="PNDRDTASEII"/>
</dbReference>
<dbReference type="FunFam" id="3.40.30.80:FF:000001">
    <property type="entry name" value="Alkyl hydroperoxide reductase subunit F"/>
    <property type="match status" value="1"/>
</dbReference>
<evidence type="ECO:0000256" key="3">
    <source>
        <dbReference type="ARBA" id="ARBA00020059"/>
    </source>
</evidence>
<dbReference type="Gene3D" id="3.40.30.80">
    <property type="match status" value="1"/>
</dbReference>
<evidence type="ECO:0000256" key="2">
    <source>
        <dbReference type="ARBA" id="ARBA00011738"/>
    </source>
</evidence>
<dbReference type="GO" id="GO:0050660">
    <property type="term" value="F:flavin adenine dinucleotide binding"/>
    <property type="evidence" value="ECO:0007669"/>
    <property type="project" value="InterPro"/>
</dbReference>
<protein>
    <recommendedName>
        <fullName evidence="3">Alkyl hydroperoxide reductase subunit F</fullName>
    </recommendedName>
</protein>
<keyword evidence="6 12" id="KW-0521">NADP</keyword>
<dbReference type="InterPro" id="IPR023753">
    <property type="entry name" value="FAD/NAD-binding_dom"/>
</dbReference>
<comment type="caution">
    <text evidence="16">The sequence shown here is derived from an EMBL/GenBank/DDBJ whole genome shotgun (WGS) entry which is preliminary data.</text>
</comment>
<evidence type="ECO:0000256" key="10">
    <source>
        <dbReference type="ARBA" id="ARBA00023284"/>
    </source>
</evidence>
<keyword evidence="7 16" id="KW-0560">Oxidoreductase</keyword>
<dbReference type="InterPro" id="IPR036249">
    <property type="entry name" value="Thioredoxin-like_sf"/>
</dbReference>
<evidence type="ECO:0000313" key="16">
    <source>
        <dbReference type="EMBL" id="MBT2329546.1"/>
    </source>
</evidence>
<sequence>MLDANLKAQLKSYLERVTQPIEIVASLDDGAKSQEMLALLKDVASLCNQITLLDNGTDARKPSFSLNRPGADISLRFAGIPMGHEFTSLVLALLQVGGHPSKASVEVIEQIRSLKGEFNFETYFSLSCQNCPDVVQALNLMAVLNPNIRHVAIDGALFQAEVDERQIMAVPSVYLNGVNFGQGRMGLEEILAKIDTSGIERQAEKISAKDAFDVLVVGGGPAGASAAIYAARKGIRTGVAAERFGGQVLDTMAIENFISVQETEGPKLAVALEEHVKQYDVDIMNLQRADALVPGKDGALHEIKFASGASLKAKTVILATGARWREMNVPGEQQYRNKGVAYCPHCDGPLFKGKRVAVIGGGNSGVEAAIDLAGIVAHVTLLEFDVQLRADAVLQRKLHSLPNVTVITNAQTTEVTGDGQKVNGLRYKDRPSAEVRDVALEGIFVQIGLLPNTDWLKGTVELSPRGEIIVDARGETSIPGVFAAGDVTTVPYKQIVIAVGEGAKASLSAFDHLIRTSAPA</sequence>
<evidence type="ECO:0000259" key="14">
    <source>
        <dbReference type="Pfam" id="PF07992"/>
    </source>
</evidence>
<dbReference type="Pfam" id="PF13192">
    <property type="entry name" value="Thioredoxin_3"/>
    <property type="match status" value="1"/>
</dbReference>
<organism evidence="16 17">
    <name type="scientific">Pseudomonas fluorescens</name>
    <dbReference type="NCBI Taxonomy" id="294"/>
    <lineage>
        <taxon>Bacteria</taxon>
        <taxon>Pseudomonadati</taxon>
        <taxon>Pseudomonadota</taxon>
        <taxon>Gammaproteobacteria</taxon>
        <taxon>Pseudomonadales</taxon>
        <taxon>Pseudomonadaceae</taxon>
        <taxon>Pseudomonas</taxon>
    </lineage>
</organism>
<comment type="subunit">
    <text evidence="2">Homodimer.</text>
</comment>
<dbReference type="InterPro" id="IPR012336">
    <property type="entry name" value="Thioredoxin-like_fold"/>
</dbReference>
<feature type="binding site" evidence="12">
    <location>
        <begin position="476"/>
        <end position="486"/>
    </location>
    <ligand>
        <name>FAD</name>
        <dbReference type="ChEBI" id="CHEBI:57692"/>
    </ligand>
</feature>
<evidence type="ECO:0000256" key="12">
    <source>
        <dbReference type="PIRSR" id="PIRSR000238-1"/>
    </source>
</evidence>
<evidence type="ECO:0000256" key="1">
    <source>
        <dbReference type="ARBA" id="ARBA00009333"/>
    </source>
</evidence>
<dbReference type="AlphaFoldDB" id="A0A944HCT1"/>
<keyword evidence="8 12" id="KW-0520">NAD</keyword>
<name>A0A944HCT1_PSEFL</name>
<dbReference type="GO" id="GO:0016668">
    <property type="term" value="F:oxidoreductase activity, acting on a sulfur group of donors, NAD(P) as acceptor"/>
    <property type="evidence" value="ECO:0007669"/>
    <property type="project" value="UniProtKB-ARBA"/>
</dbReference>
<evidence type="ECO:0000256" key="4">
    <source>
        <dbReference type="ARBA" id="ARBA00022630"/>
    </source>
</evidence>
<dbReference type="CDD" id="cd02974">
    <property type="entry name" value="AhpF_NTD_N"/>
    <property type="match status" value="1"/>
</dbReference>
<evidence type="ECO:0000256" key="6">
    <source>
        <dbReference type="ARBA" id="ARBA00022857"/>
    </source>
</evidence>
<accession>A0A944HCT1</accession>
<dbReference type="GO" id="GO:0051287">
    <property type="term" value="F:NAD binding"/>
    <property type="evidence" value="ECO:0007669"/>
    <property type="project" value="InterPro"/>
</dbReference>
<evidence type="ECO:0000256" key="13">
    <source>
        <dbReference type="PIRSR" id="PIRSR000238-2"/>
    </source>
</evidence>
<gene>
    <name evidence="16" type="primary">ahpF</name>
    <name evidence="16" type="ORF">J7E47_12530</name>
</gene>
<feature type="domain" description="FAD/NAD(P)-binding" evidence="14">
    <location>
        <begin position="212"/>
        <end position="502"/>
    </location>
</feature>
<keyword evidence="10 13" id="KW-0676">Redox-active center</keyword>
<dbReference type="GO" id="GO:0102039">
    <property type="term" value="F:NADH-dependent peroxiredoxin activity"/>
    <property type="evidence" value="ECO:0007669"/>
    <property type="project" value="InterPro"/>
</dbReference>
<dbReference type="InterPro" id="IPR050097">
    <property type="entry name" value="Ferredoxin-NADP_redctase_2"/>
</dbReference>
<dbReference type="InterPro" id="IPR044141">
    <property type="entry name" value="AhpF_NTD_C"/>
</dbReference>
<feature type="domain" description="Thioredoxin-like fold" evidence="15">
    <location>
        <begin position="124"/>
        <end position="194"/>
    </location>
</feature>
<dbReference type="Pfam" id="PF07992">
    <property type="entry name" value="Pyr_redox_2"/>
    <property type="match status" value="1"/>
</dbReference>
<dbReference type="PRINTS" id="PR00368">
    <property type="entry name" value="FADPNR"/>
</dbReference>
<comment type="function">
    <text evidence="11">Serves to protect the cell against DNA damage by alkyl hydroperoxides. It can use either NADH or NADPH as electron donor for direct reduction of redox dyes or of alkyl hydroperoxides when combined with the AhpC protein.</text>
</comment>
<evidence type="ECO:0000259" key="15">
    <source>
        <dbReference type="Pfam" id="PF13192"/>
    </source>
</evidence>
<comment type="similarity">
    <text evidence="1">Belongs to the class-II pyridine nucleotide-disulfide oxidoreductase family.</text>
</comment>
<feature type="binding site" evidence="12">
    <location>
        <begin position="355"/>
        <end position="369"/>
    </location>
    <ligand>
        <name>NAD(+)</name>
        <dbReference type="ChEBI" id="CHEBI:57540"/>
    </ligand>
</feature>
<dbReference type="EMBL" id="JAGGOB010000024">
    <property type="protein sequence ID" value="MBT2329546.1"/>
    <property type="molecule type" value="Genomic_DNA"/>
</dbReference>
<dbReference type="InterPro" id="IPR008255">
    <property type="entry name" value="Pyr_nucl-diS_OxRdtase_2_AS"/>
</dbReference>
<dbReference type="FunFam" id="3.50.50.60:FF:000007">
    <property type="entry name" value="Alkyl hydroperoxide reductase, F subunit"/>
    <property type="match status" value="1"/>
</dbReference>
<dbReference type="GO" id="GO:0000302">
    <property type="term" value="P:response to reactive oxygen species"/>
    <property type="evidence" value="ECO:0007669"/>
    <property type="project" value="InterPro"/>
</dbReference>
<evidence type="ECO:0000256" key="11">
    <source>
        <dbReference type="ARBA" id="ARBA00024806"/>
    </source>
</evidence>
<proteinExistence type="inferred from homology"/>
<keyword evidence="9 13" id="KW-1015">Disulfide bond</keyword>
<keyword evidence="5 12" id="KW-0274">FAD</keyword>
<dbReference type="InterPro" id="IPR036188">
    <property type="entry name" value="FAD/NAD-bd_sf"/>
</dbReference>
<evidence type="ECO:0000313" key="17">
    <source>
        <dbReference type="Proteomes" id="UP000692896"/>
    </source>
</evidence>
<dbReference type="Gene3D" id="3.50.50.60">
    <property type="entry name" value="FAD/NAD(P)-binding domain"/>
    <property type="match status" value="2"/>
</dbReference>
<dbReference type="PIRSF" id="PIRSF000238">
    <property type="entry name" value="AhpF"/>
    <property type="match status" value="1"/>
</dbReference>
<evidence type="ECO:0000256" key="5">
    <source>
        <dbReference type="ARBA" id="ARBA00022827"/>
    </source>
</evidence>
<reference evidence="16" key="1">
    <citation type="submission" date="2021-03" db="EMBL/GenBank/DDBJ databases">
        <title>Genomic analysis provides insights into the functional capacity of soil bacteria communities inhabiting an altitudinal gradient in the Atacama Desert.</title>
        <authorList>
            <person name="Gonzalez M."/>
            <person name="Maldonado J."/>
            <person name="Maza F."/>
            <person name="Hodar C."/>
            <person name="Cortes M."/>
            <person name="Palma R."/>
            <person name="Andreani C."/>
            <person name="Gaete A."/>
            <person name="Vasquez-Dean J."/>
            <person name="Acuna V."/>
            <person name="Aguado M."/>
            <person name="Mandakovic D."/>
            <person name="Latorre M."/>
            <person name="Orellana A."/>
            <person name="Gutierrez R."/>
            <person name="Montecino M."/>
            <person name="Allende M."/>
            <person name="Maass A."/>
            <person name="Cambiazo V."/>
        </authorList>
    </citation>
    <scope>NUCLEOTIDE SEQUENCE</scope>
    <source>
        <strain evidence="16">ISL-25</strain>
    </source>
</reference>
<dbReference type="RefSeq" id="WP_214918665.1">
    <property type="nucleotide sequence ID" value="NZ_JAGGNX010000008.1"/>
</dbReference>
<dbReference type="SUPFAM" id="SSF51905">
    <property type="entry name" value="FAD/NAD(P)-binding domain"/>
    <property type="match status" value="1"/>
</dbReference>